<protein>
    <submittedName>
        <fullName evidence="2">Uncharacterized protein</fullName>
    </submittedName>
</protein>
<name>Q23EY9_TETTS</name>
<dbReference type="KEGG" id="tet:TTHERM_00643420"/>
<dbReference type="Proteomes" id="UP000009168">
    <property type="component" value="Unassembled WGS sequence"/>
</dbReference>
<feature type="compositionally biased region" description="Low complexity" evidence="1">
    <location>
        <begin position="401"/>
        <end position="411"/>
    </location>
</feature>
<feature type="region of interest" description="Disordered" evidence="1">
    <location>
        <begin position="381"/>
        <end position="414"/>
    </location>
</feature>
<dbReference type="EMBL" id="GG662707">
    <property type="protein sequence ID" value="EAR95116.1"/>
    <property type="molecule type" value="Genomic_DNA"/>
</dbReference>
<sequence>MINRSLCKNESVSPISSSKYTSYQKKFDFQNIQKFKVENKNLNSSISPRQEQSKTNQFLNNSSTSKIQSPQNKFNSSNQFQSYQSPKAQDTRLNDQKESQLIKQKSNQYKQNSFQLSFPHNNKNNNEQQILRDKYQVNKNKTHEVNILESDSDLEEEVSIWQENQLQTNGVDTDQFVDCRGEKLDFYQIYRLRSALYQPTYVSRIDTITEVQNLCQHFNKDITIQQLQQQQIYLDQYYEIQKKKNSIKNQKMQQLQNNQNIKDFTQKCQTERIYRPMSSQQQNYITSTKLKQQINYIEKNQIQKDKSEVLQNQSERIKKQQKKDIQKSIDKKVKGLNQSQKQLQQQQKSKRRQKISIDQEQAQMMMQNKMIPIKQISLLDDNDDEHDDETAKTDYSFYNTSSKSNSRLSQSKDNSIKCQQSNYNQKTIKISNQDRQQDFKETAKSVLSYLQKIVSIPVNYGHQYFQSNKLHNLTEKFMRQQPNKRDLDNKQPN</sequence>
<keyword evidence="3" id="KW-1185">Reference proteome</keyword>
<feature type="region of interest" description="Disordered" evidence="1">
    <location>
        <begin position="43"/>
        <end position="103"/>
    </location>
</feature>
<feature type="region of interest" description="Disordered" evidence="1">
    <location>
        <begin position="313"/>
        <end position="355"/>
    </location>
</feature>
<proteinExistence type="predicted"/>
<dbReference type="AlphaFoldDB" id="Q23EY9"/>
<feature type="compositionally biased region" description="Basic and acidic residues" evidence="1">
    <location>
        <begin position="89"/>
        <end position="100"/>
    </location>
</feature>
<reference evidence="3" key="1">
    <citation type="journal article" date="2006" name="PLoS Biol.">
        <title>Macronuclear genome sequence of the ciliate Tetrahymena thermophila, a model eukaryote.</title>
        <authorList>
            <person name="Eisen J.A."/>
            <person name="Coyne R.S."/>
            <person name="Wu M."/>
            <person name="Wu D."/>
            <person name="Thiagarajan M."/>
            <person name="Wortman J.R."/>
            <person name="Badger J.H."/>
            <person name="Ren Q."/>
            <person name="Amedeo P."/>
            <person name="Jones K.M."/>
            <person name="Tallon L.J."/>
            <person name="Delcher A.L."/>
            <person name="Salzberg S.L."/>
            <person name="Silva J.C."/>
            <person name="Haas B.J."/>
            <person name="Majoros W.H."/>
            <person name="Farzad M."/>
            <person name="Carlton J.M."/>
            <person name="Smith R.K. Jr."/>
            <person name="Garg J."/>
            <person name="Pearlman R.E."/>
            <person name="Karrer K.M."/>
            <person name="Sun L."/>
            <person name="Manning G."/>
            <person name="Elde N.C."/>
            <person name="Turkewitz A.P."/>
            <person name="Asai D.J."/>
            <person name="Wilkes D.E."/>
            <person name="Wang Y."/>
            <person name="Cai H."/>
            <person name="Collins K."/>
            <person name="Stewart B.A."/>
            <person name="Lee S.R."/>
            <person name="Wilamowska K."/>
            <person name="Weinberg Z."/>
            <person name="Ruzzo W.L."/>
            <person name="Wloga D."/>
            <person name="Gaertig J."/>
            <person name="Frankel J."/>
            <person name="Tsao C.-C."/>
            <person name="Gorovsky M.A."/>
            <person name="Keeling P.J."/>
            <person name="Waller R.F."/>
            <person name="Patron N.J."/>
            <person name="Cherry J.M."/>
            <person name="Stover N.A."/>
            <person name="Krieger C.J."/>
            <person name="del Toro C."/>
            <person name="Ryder H.F."/>
            <person name="Williamson S.C."/>
            <person name="Barbeau R.A."/>
            <person name="Hamilton E.P."/>
            <person name="Orias E."/>
        </authorList>
    </citation>
    <scope>NUCLEOTIDE SEQUENCE [LARGE SCALE GENOMIC DNA]</scope>
    <source>
        <strain evidence="3">SB210</strain>
    </source>
</reference>
<dbReference type="InParanoid" id="Q23EY9"/>
<dbReference type="RefSeq" id="XP_001015361.1">
    <property type="nucleotide sequence ID" value="XM_001015361.1"/>
</dbReference>
<dbReference type="HOGENOM" id="CLU_553801_0_0_1"/>
<feature type="compositionally biased region" description="Polar residues" evidence="1">
    <location>
        <begin position="43"/>
        <end position="67"/>
    </location>
</feature>
<feature type="compositionally biased region" description="Basic and acidic residues" evidence="1">
    <location>
        <begin position="315"/>
        <end position="333"/>
    </location>
</feature>
<evidence type="ECO:0000313" key="2">
    <source>
        <dbReference type="EMBL" id="EAR95116.1"/>
    </source>
</evidence>
<evidence type="ECO:0000313" key="3">
    <source>
        <dbReference type="Proteomes" id="UP000009168"/>
    </source>
</evidence>
<evidence type="ECO:0000256" key="1">
    <source>
        <dbReference type="SAM" id="MobiDB-lite"/>
    </source>
</evidence>
<dbReference type="GeneID" id="7839706"/>
<feature type="compositionally biased region" description="Low complexity" evidence="1">
    <location>
        <begin position="68"/>
        <end position="86"/>
    </location>
</feature>
<accession>Q23EY9</accession>
<feature type="compositionally biased region" description="Low complexity" evidence="1">
    <location>
        <begin position="338"/>
        <end position="347"/>
    </location>
</feature>
<gene>
    <name evidence="2" type="ORF">TTHERM_00643420</name>
</gene>
<organism evidence="2 3">
    <name type="scientific">Tetrahymena thermophila (strain SB210)</name>
    <dbReference type="NCBI Taxonomy" id="312017"/>
    <lineage>
        <taxon>Eukaryota</taxon>
        <taxon>Sar</taxon>
        <taxon>Alveolata</taxon>
        <taxon>Ciliophora</taxon>
        <taxon>Intramacronucleata</taxon>
        <taxon>Oligohymenophorea</taxon>
        <taxon>Hymenostomatida</taxon>
        <taxon>Tetrahymenina</taxon>
        <taxon>Tetrahymenidae</taxon>
        <taxon>Tetrahymena</taxon>
    </lineage>
</organism>